<accession>A0A8S5PXI3</accession>
<dbReference type="Pfam" id="PF06892">
    <property type="entry name" value="Phage_CP76"/>
    <property type="match status" value="1"/>
</dbReference>
<dbReference type="GO" id="GO:0003677">
    <property type="term" value="F:DNA binding"/>
    <property type="evidence" value="ECO:0007669"/>
    <property type="project" value="InterPro"/>
</dbReference>
<dbReference type="InterPro" id="IPR009679">
    <property type="entry name" value="Phage_186_CII-like"/>
</dbReference>
<dbReference type="InterPro" id="IPR001387">
    <property type="entry name" value="Cro/C1-type_HTH"/>
</dbReference>
<name>A0A8S5PXI3_9CAUD</name>
<proteinExistence type="predicted"/>
<reference evidence="1" key="1">
    <citation type="journal article" date="2021" name="Proc. Natl. Acad. Sci. U.S.A.">
        <title>A Catalog of Tens of Thousands of Viruses from Human Metagenomes Reveals Hidden Associations with Chronic Diseases.</title>
        <authorList>
            <person name="Tisza M.J."/>
            <person name="Buck C.B."/>
        </authorList>
    </citation>
    <scope>NUCLEOTIDE SEQUENCE</scope>
    <source>
        <strain evidence="1">CtIlO27</strain>
    </source>
</reference>
<dbReference type="InterPro" id="IPR010982">
    <property type="entry name" value="Lambda_DNA-bd_dom_sf"/>
</dbReference>
<protein>
    <submittedName>
        <fullName evidence="1">Regulatory protein</fullName>
    </submittedName>
</protein>
<organism evidence="1">
    <name type="scientific">Podoviridae sp. ctIlO27</name>
    <dbReference type="NCBI Taxonomy" id="2825238"/>
    <lineage>
        <taxon>Viruses</taxon>
        <taxon>Duplodnaviria</taxon>
        <taxon>Heunggongvirae</taxon>
        <taxon>Uroviricota</taxon>
        <taxon>Caudoviricetes</taxon>
    </lineage>
</organism>
<dbReference type="SUPFAM" id="SSF47413">
    <property type="entry name" value="lambda repressor-like DNA-binding domains"/>
    <property type="match status" value="1"/>
</dbReference>
<dbReference type="EMBL" id="BK015536">
    <property type="protein sequence ID" value="DAE11750.1"/>
    <property type="molecule type" value="Genomic_DNA"/>
</dbReference>
<evidence type="ECO:0000313" key="1">
    <source>
        <dbReference type="EMBL" id="DAE11750.1"/>
    </source>
</evidence>
<sequence>MSRVKRLGETRGDLLHIAQCILNGNRHIRTLEKTCGQHEFFLAQAHDCLLIHMALSRSEYSLYGRQSTYPFEEKDHMADLKNMTGTEAFQLAKDESALTTDEIAERLNVSPSVIKRYLKSGDSYLPGLEMLPRLCAVLGNTILLQWLEAQVESEEESVPPAQSRAEVLTSVARAGVALGDVQRILVESKVIAPHHAREIRSALNDVITECRIAKESLQPLAAHRDMTKYAPLFSLKNLPGEEESRPPRSWWKFWKKD</sequence>
<dbReference type="CDD" id="cd00093">
    <property type="entry name" value="HTH_XRE"/>
    <property type="match status" value="1"/>
</dbReference>